<gene>
    <name evidence="2" type="ORF">H9789_08680</name>
</gene>
<evidence type="ECO:0000313" key="2">
    <source>
        <dbReference type="EMBL" id="MBU3853870.1"/>
    </source>
</evidence>
<sequence length="230" mass="26534">MMTNLMKSLFASSVVLLAFSACNLDGGGMDMSSEETVAKVKEVIAEHVNLQENKLYELKWSERQDEKKLKNELGEIHINFVNQDDQSFYQIISCEGGEFKADDARPQKRAVSYELTESLPLDSITSAYIQSMTAEGKKLFSETEDSEQYEFKSVEFYRFSMNPVYKESIGNIMGGFHLKKEKKNETMHFYMDQNYLKKGEDSEMHGKHIWTNYYTISFKLDDSGKLTLFS</sequence>
<evidence type="ECO:0008006" key="4">
    <source>
        <dbReference type="Google" id="ProtNLM"/>
    </source>
</evidence>
<reference evidence="2" key="2">
    <citation type="submission" date="2021-04" db="EMBL/GenBank/DDBJ databases">
        <authorList>
            <person name="Gilroy R."/>
        </authorList>
    </citation>
    <scope>NUCLEOTIDE SEQUENCE</scope>
    <source>
        <strain evidence="2">G3-2149</strain>
    </source>
</reference>
<dbReference type="PROSITE" id="PS51257">
    <property type="entry name" value="PROKAR_LIPOPROTEIN"/>
    <property type="match status" value="1"/>
</dbReference>
<organism evidence="2 3">
    <name type="scientific">Candidatus Paraprevotella stercoravium</name>
    <dbReference type="NCBI Taxonomy" id="2838725"/>
    <lineage>
        <taxon>Bacteria</taxon>
        <taxon>Pseudomonadati</taxon>
        <taxon>Bacteroidota</taxon>
        <taxon>Bacteroidia</taxon>
        <taxon>Bacteroidales</taxon>
        <taxon>Prevotellaceae</taxon>
        <taxon>Paraprevotella</taxon>
    </lineage>
</organism>
<keyword evidence="1" id="KW-0732">Signal</keyword>
<feature type="chain" id="PRO_5038627014" description="Lipoprotein" evidence="1">
    <location>
        <begin position="24"/>
        <end position="230"/>
    </location>
</feature>
<reference evidence="2" key="1">
    <citation type="journal article" date="2021" name="PeerJ">
        <title>Extensive microbial diversity within the chicken gut microbiome revealed by metagenomics and culture.</title>
        <authorList>
            <person name="Gilroy R."/>
            <person name="Ravi A."/>
            <person name="Getino M."/>
            <person name="Pursley I."/>
            <person name="Horton D.L."/>
            <person name="Alikhan N.F."/>
            <person name="Baker D."/>
            <person name="Gharbi K."/>
            <person name="Hall N."/>
            <person name="Watson M."/>
            <person name="Adriaenssens E.M."/>
            <person name="Foster-Nyarko E."/>
            <person name="Jarju S."/>
            <person name="Secka A."/>
            <person name="Antonio M."/>
            <person name="Oren A."/>
            <person name="Chaudhuri R.R."/>
            <person name="La Ragione R."/>
            <person name="Hildebrand F."/>
            <person name="Pallen M.J."/>
        </authorList>
    </citation>
    <scope>NUCLEOTIDE SEQUENCE</scope>
    <source>
        <strain evidence="2">G3-2149</strain>
    </source>
</reference>
<dbReference type="AlphaFoldDB" id="A0A9E2L6N1"/>
<feature type="signal peptide" evidence="1">
    <location>
        <begin position="1"/>
        <end position="23"/>
    </location>
</feature>
<dbReference type="Proteomes" id="UP000823865">
    <property type="component" value="Unassembled WGS sequence"/>
</dbReference>
<evidence type="ECO:0000256" key="1">
    <source>
        <dbReference type="SAM" id="SignalP"/>
    </source>
</evidence>
<accession>A0A9E2L6N1</accession>
<proteinExistence type="predicted"/>
<comment type="caution">
    <text evidence="2">The sequence shown here is derived from an EMBL/GenBank/DDBJ whole genome shotgun (WGS) entry which is preliminary data.</text>
</comment>
<evidence type="ECO:0000313" key="3">
    <source>
        <dbReference type="Proteomes" id="UP000823865"/>
    </source>
</evidence>
<protein>
    <recommendedName>
        <fullName evidence="4">Lipoprotein</fullName>
    </recommendedName>
</protein>
<dbReference type="EMBL" id="JAHLFU010000182">
    <property type="protein sequence ID" value="MBU3853870.1"/>
    <property type="molecule type" value="Genomic_DNA"/>
</dbReference>
<name>A0A9E2L6N1_9BACT</name>